<evidence type="ECO:0008006" key="4">
    <source>
        <dbReference type="Google" id="ProtNLM"/>
    </source>
</evidence>
<accession>A0A4Z2ENA6</accession>
<feature type="signal peptide" evidence="1">
    <location>
        <begin position="1"/>
        <end position="24"/>
    </location>
</feature>
<protein>
    <recommendedName>
        <fullName evidence="4">Secreted protein</fullName>
    </recommendedName>
</protein>
<dbReference type="EMBL" id="SRLO01005118">
    <property type="protein sequence ID" value="TNN29862.1"/>
    <property type="molecule type" value="Genomic_DNA"/>
</dbReference>
<evidence type="ECO:0000313" key="2">
    <source>
        <dbReference type="EMBL" id="TNN29862.1"/>
    </source>
</evidence>
<reference evidence="2 3" key="1">
    <citation type="submission" date="2019-03" db="EMBL/GenBank/DDBJ databases">
        <title>First draft genome of Liparis tanakae, snailfish: a comprehensive survey of snailfish specific genes.</title>
        <authorList>
            <person name="Kim W."/>
            <person name="Song I."/>
            <person name="Jeong J.-H."/>
            <person name="Kim D."/>
            <person name="Kim S."/>
            <person name="Ryu S."/>
            <person name="Song J.Y."/>
            <person name="Lee S.K."/>
        </authorList>
    </citation>
    <scope>NUCLEOTIDE SEQUENCE [LARGE SCALE GENOMIC DNA]</scope>
    <source>
        <tissue evidence="2">Muscle</tissue>
    </source>
</reference>
<dbReference type="AlphaFoldDB" id="A0A4Z2ENA6"/>
<dbReference type="Proteomes" id="UP000314294">
    <property type="component" value="Unassembled WGS sequence"/>
</dbReference>
<evidence type="ECO:0000313" key="3">
    <source>
        <dbReference type="Proteomes" id="UP000314294"/>
    </source>
</evidence>
<name>A0A4Z2ENA6_9TELE</name>
<evidence type="ECO:0000256" key="1">
    <source>
        <dbReference type="SAM" id="SignalP"/>
    </source>
</evidence>
<keyword evidence="3" id="KW-1185">Reference proteome</keyword>
<comment type="caution">
    <text evidence="2">The sequence shown here is derived from an EMBL/GenBank/DDBJ whole genome shotgun (WGS) entry which is preliminary data.</text>
</comment>
<proteinExistence type="predicted"/>
<gene>
    <name evidence="2" type="ORF">EYF80_059989</name>
</gene>
<feature type="chain" id="PRO_5021424379" description="Secreted protein" evidence="1">
    <location>
        <begin position="25"/>
        <end position="63"/>
    </location>
</feature>
<organism evidence="2 3">
    <name type="scientific">Liparis tanakae</name>
    <name type="common">Tanaka's snailfish</name>
    <dbReference type="NCBI Taxonomy" id="230148"/>
    <lineage>
        <taxon>Eukaryota</taxon>
        <taxon>Metazoa</taxon>
        <taxon>Chordata</taxon>
        <taxon>Craniata</taxon>
        <taxon>Vertebrata</taxon>
        <taxon>Euteleostomi</taxon>
        <taxon>Actinopterygii</taxon>
        <taxon>Neopterygii</taxon>
        <taxon>Teleostei</taxon>
        <taxon>Neoteleostei</taxon>
        <taxon>Acanthomorphata</taxon>
        <taxon>Eupercaria</taxon>
        <taxon>Perciformes</taxon>
        <taxon>Cottioidei</taxon>
        <taxon>Cottales</taxon>
        <taxon>Liparidae</taxon>
        <taxon>Liparis</taxon>
    </lineage>
</organism>
<sequence>MFVSPSLLLLLSSFLSLGIRYCSSASSSSEEEQEEGGWAVGAQPCSLSCLVMSSMSSESLGGR</sequence>
<keyword evidence="1" id="KW-0732">Signal</keyword>